<keyword evidence="1" id="KW-0646">Protease inhibitor</keyword>
<name>A0A1Y2CIT6_9FUNG</name>
<dbReference type="SUPFAM" id="SSF141066">
    <property type="entry name" value="ICP-like"/>
    <property type="match status" value="1"/>
</dbReference>
<comment type="caution">
    <text evidence="4">The sequence shown here is derived from an EMBL/GenBank/DDBJ whole genome shotgun (WGS) entry which is preliminary data.</text>
</comment>
<dbReference type="AlphaFoldDB" id="A0A1Y2CIT6"/>
<reference evidence="4 5" key="1">
    <citation type="submission" date="2016-07" db="EMBL/GenBank/DDBJ databases">
        <title>Pervasive Adenine N6-methylation of Active Genes in Fungi.</title>
        <authorList>
            <consortium name="DOE Joint Genome Institute"/>
            <person name="Mondo S.J."/>
            <person name="Dannebaum R.O."/>
            <person name="Kuo R.C."/>
            <person name="Labutti K."/>
            <person name="Haridas S."/>
            <person name="Kuo A."/>
            <person name="Salamov A."/>
            <person name="Ahrendt S.R."/>
            <person name="Lipzen A."/>
            <person name="Sullivan W."/>
            <person name="Andreopoulos W.B."/>
            <person name="Clum A."/>
            <person name="Lindquist E."/>
            <person name="Daum C."/>
            <person name="Ramamoorthy G.K."/>
            <person name="Gryganskyi A."/>
            <person name="Culley D."/>
            <person name="Magnuson J.K."/>
            <person name="James T.Y."/>
            <person name="O'Malley M.A."/>
            <person name="Stajich J.E."/>
            <person name="Spatafora J.W."/>
            <person name="Visel A."/>
            <person name="Grigoriev I.V."/>
        </authorList>
    </citation>
    <scope>NUCLEOTIDE SEQUENCE [LARGE SCALE GENOMIC DNA]</scope>
    <source>
        <strain evidence="4 5">JEL800</strain>
    </source>
</reference>
<dbReference type="Pfam" id="PF09394">
    <property type="entry name" value="Inhibitor_I42"/>
    <property type="match status" value="1"/>
</dbReference>
<keyword evidence="5" id="KW-1185">Reference proteome</keyword>
<dbReference type="Gene3D" id="2.60.40.2020">
    <property type="match status" value="1"/>
</dbReference>
<dbReference type="GO" id="GO:0004869">
    <property type="term" value="F:cysteine-type endopeptidase inhibitor activity"/>
    <property type="evidence" value="ECO:0007669"/>
    <property type="project" value="UniProtKB-KW"/>
</dbReference>
<proteinExistence type="predicted"/>
<evidence type="ECO:0000256" key="2">
    <source>
        <dbReference type="ARBA" id="ARBA00022704"/>
    </source>
</evidence>
<dbReference type="InterPro" id="IPR036331">
    <property type="entry name" value="Chagasin-like_sf"/>
</dbReference>
<sequence length="125" mass="14037">MLEITVPDTTKPVDATVPKATKEFAVVLKGNETTGYVWELGPNPLPTGIKATGDKYKVDLHPEKLPGVGGKHTFSFKSGNEVIGKRVSLWFHYKRSWEPEPVKKVEVRVTFSATDDTKRGFREFF</sequence>
<protein>
    <recommendedName>
        <fullName evidence="3">Proteinase inhibitor I42 chagasin domain-containing protein</fullName>
    </recommendedName>
</protein>
<evidence type="ECO:0000313" key="4">
    <source>
        <dbReference type="EMBL" id="ORY46950.1"/>
    </source>
</evidence>
<evidence type="ECO:0000259" key="3">
    <source>
        <dbReference type="Pfam" id="PF09394"/>
    </source>
</evidence>
<dbReference type="EMBL" id="MCGO01000015">
    <property type="protein sequence ID" value="ORY46950.1"/>
    <property type="molecule type" value="Genomic_DNA"/>
</dbReference>
<gene>
    <name evidence="4" type="ORF">BCR33DRAFT_715347</name>
</gene>
<evidence type="ECO:0000313" key="5">
    <source>
        <dbReference type="Proteomes" id="UP000193642"/>
    </source>
</evidence>
<keyword evidence="2" id="KW-0789">Thiol protease inhibitor</keyword>
<dbReference type="InterPro" id="IPR018990">
    <property type="entry name" value="Prot_inh_I42_chagasin"/>
</dbReference>
<evidence type="ECO:0000256" key="1">
    <source>
        <dbReference type="ARBA" id="ARBA00022690"/>
    </source>
</evidence>
<organism evidence="4 5">
    <name type="scientific">Rhizoclosmatium globosum</name>
    <dbReference type="NCBI Taxonomy" id="329046"/>
    <lineage>
        <taxon>Eukaryota</taxon>
        <taxon>Fungi</taxon>
        <taxon>Fungi incertae sedis</taxon>
        <taxon>Chytridiomycota</taxon>
        <taxon>Chytridiomycota incertae sedis</taxon>
        <taxon>Chytridiomycetes</taxon>
        <taxon>Chytridiales</taxon>
        <taxon>Chytriomycetaceae</taxon>
        <taxon>Rhizoclosmatium</taxon>
    </lineage>
</organism>
<dbReference type="Proteomes" id="UP000193642">
    <property type="component" value="Unassembled WGS sequence"/>
</dbReference>
<feature type="domain" description="Proteinase inhibitor I42 chagasin" evidence="3">
    <location>
        <begin position="20"/>
        <end position="108"/>
    </location>
</feature>
<accession>A0A1Y2CIT6</accession>
<dbReference type="OrthoDB" id="2154576at2759"/>
<feature type="non-terminal residue" evidence="4">
    <location>
        <position position="1"/>
    </location>
</feature>